<dbReference type="AlphaFoldDB" id="A0A1V2DVR1"/>
<accession>A0A1V2DVR1</accession>
<dbReference type="InterPro" id="IPR036291">
    <property type="entry name" value="NAD(P)-bd_dom_sf"/>
</dbReference>
<protein>
    <submittedName>
        <fullName evidence="2">Alcohol dehydrogenase</fullName>
    </submittedName>
</protein>
<sequence>MTPIHDDKPSDASMRRVIYPQFGGPEVLQVATGPVPEPAPGQVLIRVHGAGLNPIDWKTRKGLGFAARQIESRLPWTPGYDVAGEVAAVGAGVTTLVPGDRVMGLVGFPTEGGGYAEYALARADELALVPEELDLVTAGAVPLAALTAWQGLFEMGKLESGQKILIHAGAGGVGHFAVQFALERGAHVIATASARNRDFLAELGVHEVIDYQSVDFVEECYGLDMVLDLVGGEVGKRSLHTLGEYGVLVTIPTVTADDIVSAAEAMGLRAHGMTVRPDVFHLDEIAELIEDGDVRVHLDGRYRLDQVQEAHERLEGGHVRGKLVLDCRD</sequence>
<dbReference type="InterPro" id="IPR013154">
    <property type="entry name" value="ADH-like_N"/>
</dbReference>
<dbReference type="RefSeq" id="WP_076723010.1">
    <property type="nucleotide sequence ID" value="NZ_JABWTC010000033.1"/>
</dbReference>
<dbReference type="SUPFAM" id="SSF50129">
    <property type="entry name" value="GroES-like"/>
    <property type="match status" value="1"/>
</dbReference>
<dbReference type="Proteomes" id="UP000189339">
    <property type="component" value="Unassembled WGS sequence"/>
</dbReference>
<dbReference type="SUPFAM" id="SSF51735">
    <property type="entry name" value="NAD(P)-binding Rossmann-fold domains"/>
    <property type="match status" value="1"/>
</dbReference>
<evidence type="ECO:0000259" key="1">
    <source>
        <dbReference type="SMART" id="SM00829"/>
    </source>
</evidence>
<dbReference type="EMBL" id="MSCW01000002">
    <property type="protein sequence ID" value="ONF44762.1"/>
    <property type="molecule type" value="Genomic_DNA"/>
</dbReference>
<comment type="caution">
    <text evidence="2">The sequence shown here is derived from an EMBL/GenBank/DDBJ whole genome shotgun (WGS) entry which is preliminary data.</text>
</comment>
<gene>
    <name evidence="2" type="ORF">BTO32_03190</name>
</gene>
<dbReference type="InterPro" id="IPR020843">
    <property type="entry name" value="ER"/>
</dbReference>
<dbReference type="SMART" id="SM00829">
    <property type="entry name" value="PKS_ER"/>
    <property type="match status" value="1"/>
</dbReference>
<dbReference type="OrthoDB" id="9785812at2"/>
<dbReference type="InterPro" id="IPR050700">
    <property type="entry name" value="YIM1/Zinc_Alcohol_DH_Fams"/>
</dbReference>
<dbReference type="STRING" id="135739.BTO32_03190"/>
<dbReference type="PANTHER" id="PTHR11695">
    <property type="entry name" value="ALCOHOL DEHYDROGENASE RELATED"/>
    <property type="match status" value="1"/>
</dbReference>
<reference evidence="2 3" key="1">
    <citation type="submission" date="2016-12" db="EMBL/GenBank/DDBJ databases">
        <title>Marinobacter lutaoensis whole genome sequencing.</title>
        <authorList>
            <person name="Verma A."/>
            <person name="Krishnamurthi S."/>
        </authorList>
    </citation>
    <scope>NUCLEOTIDE SEQUENCE [LARGE SCALE GENOMIC DNA]</scope>
    <source>
        <strain evidence="2 3">T5054</strain>
    </source>
</reference>
<keyword evidence="3" id="KW-1185">Reference proteome</keyword>
<feature type="domain" description="Enoyl reductase (ER)" evidence="1">
    <location>
        <begin position="23"/>
        <end position="325"/>
    </location>
</feature>
<dbReference type="Pfam" id="PF08240">
    <property type="entry name" value="ADH_N"/>
    <property type="match status" value="1"/>
</dbReference>
<dbReference type="InterPro" id="IPR011032">
    <property type="entry name" value="GroES-like_sf"/>
</dbReference>
<organism evidence="2 3">
    <name type="scientific">Marinobacter lutaoensis</name>
    <dbReference type="NCBI Taxonomy" id="135739"/>
    <lineage>
        <taxon>Bacteria</taxon>
        <taxon>Pseudomonadati</taxon>
        <taxon>Pseudomonadota</taxon>
        <taxon>Gammaproteobacteria</taxon>
        <taxon>Pseudomonadales</taxon>
        <taxon>Marinobacteraceae</taxon>
        <taxon>Marinobacter</taxon>
    </lineage>
</organism>
<dbReference type="Gene3D" id="3.90.180.10">
    <property type="entry name" value="Medium-chain alcohol dehydrogenases, catalytic domain"/>
    <property type="match status" value="1"/>
</dbReference>
<dbReference type="Pfam" id="PF13602">
    <property type="entry name" value="ADH_zinc_N_2"/>
    <property type="match status" value="1"/>
</dbReference>
<name>A0A1V2DVR1_9GAMM</name>
<proteinExistence type="predicted"/>
<dbReference type="CDD" id="cd05289">
    <property type="entry name" value="MDR_like_2"/>
    <property type="match status" value="1"/>
</dbReference>
<evidence type="ECO:0000313" key="2">
    <source>
        <dbReference type="EMBL" id="ONF44762.1"/>
    </source>
</evidence>
<dbReference type="PANTHER" id="PTHR11695:SF294">
    <property type="entry name" value="RETICULON-4-INTERACTING PROTEIN 1, MITOCHONDRIAL"/>
    <property type="match status" value="1"/>
</dbReference>
<dbReference type="GO" id="GO:0016491">
    <property type="term" value="F:oxidoreductase activity"/>
    <property type="evidence" value="ECO:0007669"/>
    <property type="project" value="InterPro"/>
</dbReference>
<dbReference type="Gene3D" id="3.40.50.720">
    <property type="entry name" value="NAD(P)-binding Rossmann-like Domain"/>
    <property type="match status" value="1"/>
</dbReference>
<evidence type="ECO:0000313" key="3">
    <source>
        <dbReference type="Proteomes" id="UP000189339"/>
    </source>
</evidence>